<dbReference type="PANTHER" id="PTHR21198">
    <property type="entry name" value="GLUTAMATE RACEMASE"/>
    <property type="match status" value="1"/>
</dbReference>
<proteinExistence type="inferred from homology"/>
<comment type="similarity">
    <text evidence="1">Belongs to the aspartate/glutamate racemases family.</text>
</comment>
<dbReference type="NCBIfam" id="TIGR00035">
    <property type="entry name" value="asp_race"/>
    <property type="match status" value="1"/>
</dbReference>
<sequence length="234" mass="24758">MSDKKVIGILGGMGPLATADLFQKITLHTAASCDQDHPRVCIDSNTNISDRTAALLHGGADPVPEMVKSAQRLESIGADLLIMPCNTAHNFYDAVASSVSIPVLHMIAITRDALKSRGVKCAGLLATDGTVQTGIYQRTFEGSGVELITPDNTEDQSAVMDIIYNGVKAGDLTHDATAFRAACEHLLARGAEVLILGCTELPPAFDIYHLDYPNVDPTLELALAAVRAAGCETK</sequence>
<dbReference type="Gene3D" id="3.40.50.1860">
    <property type="match status" value="2"/>
</dbReference>
<dbReference type="EMBL" id="BK016103">
    <property type="protein sequence ID" value="DAF95077.1"/>
    <property type="molecule type" value="Genomic_DNA"/>
</dbReference>
<dbReference type="PANTHER" id="PTHR21198:SF7">
    <property type="entry name" value="ASPARTATE-GLUTAMATE RACEMASE FAMILY"/>
    <property type="match status" value="1"/>
</dbReference>
<dbReference type="PROSITE" id="PS00923">
    <property type="entry name" value="ASP_GLU_RACEMASE_1"/>
    <property type="match status" value="1"/>
</dbReference>
<organism evidence="3">
    <name type="scientific">Siphoviridae sp. ctjdk2</name>
    <dbReference type="NCBI Taxonomy" id="2825635"/>
    <lineage>
        <taxon>Viruses</taxon>
        <taxon>Duplodnaviria</taxon>
        <taxon>Heunggongvirae</taxon>
        <taxon>Uroviricota</taxon>
        <taxon>Caudoviricetes</taxon>
    </lineage>
</organism>
<evidence type="ECO:0000256" key="1">
    <source>
        <dbReference type="ARBA" id="ARBA00007847"/>
    </source>
</evidence>
<evidence type="ECO:0000313" key="3">
    <source>
        <dbReference type="EMBL" id="DAF95077.1"/>
    </source>
</evidence>
<dbReference type="InterPro" id="IPR015942">
    <property type="entry name" value="Asp/Glu/hydantoin_racemase"/>
</dbReference>
<keyword evidence="2" id="KW-0413">Isomerase</keyword>
<evidence type="ECO:0000256" key="2">
    <source>
        <dbReference type="ARBA" id="ARBA00023235"/>
    </source>
</evidence>
<dbReference type="InterPro" id="IPR004380">
    <property type="entry name" value="Asp_race"/>
</dbReference>
<name>A0A8S5UKQ8_9CAUD</name>
<reference evidence="3" key="1">
    <citation type="journal article" date="2021" name="Proc. Natl. Acad. Sci. U.S.A.">
        <title>A Catalog of Tens of Thousands of Viruses from Human Metagenomes Reveals Hidden Associations with Chronic Diseases.</title>
        <authorList>
            <person name="Tisza M.J."/>
            <person name="Buck C.B."/>
        </authorList>
    </citation>
    <scope>NUCLEOTIDE SEQUENCE</scope>
    <source>
        <strain evidence="3">Ctjdk2</strain>
    </source>
</reference>
<dbReference type="SUPFAM" id="SSF53681">
    <property type="entry name" value="Aspartate/glutamate racemase"/>
    <property type="match status" value="2"/>
</dbReference>
<accession>A0A8S5UKQ8</accession>
<dbReference type="GO" id="GO:0047661">
    <property type="term" value="F:amino-acid racemase activity"/>
    <property type="evidence" value="ECO:0007669"/>
    <property type="project" value="InterPro"/>
</dbReference>
<dbReference type="Pfam" id="PF01177">
    <property type="entry name" value="Asp_Glu_race"/>
    <property type="match status" value="1"/>
</dbReference>
<protein>
    <submittedName>
        <fullName evidence="3">Aspartate racemase</fullName>
    </submittedName>
</protein>
<dbReference type="InterPro" id="IPR018187">
    <property type="entry name" value="Asp/Glu_racemase_AS_1"/>
</dbReference>
<dbReference type="InterPro" id="IPR001920">
    <property type="entry name" value="Asp/Glu_race"/>
</dbReference>